<dbReference type="InterPro" id="IPR010935">
    <property type="entry name" value="SMC_hinge"/>
</dbReference>
<reference evidence="3 4" key="1">
    <citation type="submission" date="2019-05" db="EMBL/GenBank/DDBJ databases">
        <title>Complete genome sequencing of Anaerostipes rhamnosivorans.</title>
        <authorList>
            <person name="Bui T.P.N."/>
            <person name="de Vos W.M."/>
        </authorList>
    </citation>
    <scope>NUCLEOTIDE SEQUENCE [LARGE SCALE GENOMIC DNA]</scope>
    <source>
        <strain evidence="3 4">1y2</strain>
    </source>
</reference>
<evidence type="ECO:0000313" key="3">
    <source>
        <dbReference type="EMBL" id="QCP34453.1"/>
    </source>
</evidence>
<dbReference type="EMBL" id="CP040058">
    <property type="protein sequence ID" value="QCP34453.1"/>
    <property type="molecule type" value="Genomic_DNA"/>
</dbReference>
<evidence type="ECO:0000313" key="4">
    <source>
        <dbReference type="Proteomes" id="UP000298653"/>
    </source>
</evidence>
<feature type="coiled-coil region" evidence="1">
    <location>
        <begin position="649"/>
        <end position="694"/>
    </location>
</feature>
<dbReference type="PANTHER" id="PTHR32182:SF0">
    <property type="entry name" value="DNA REPLICATION AND REPAIR PROTEIN RECF"/>
    <property type="match status" value="1"/>
</dbReference>
<dbReference type="GO" id="GO:0006302">
    <property type="term" value="P:double-strand break repair"/>
    <property type="evidence" value="ECO:0007669"/>
    <property type="project" value="TreeGrafter"/>
</dbReference>
<gene>
    <name evidence="3" type="ORF">AR1Y2_0999</name>
</gene>
<dbReference type="GO" id="GO:0005694">
    <property type="term" value="C:chromosome"/>
    <property type="evidence" value="ECO:0007669"/>
    <property type="project" value="InterPro"/>
</dbReference>
<dbReference type="GO" id="GO:0051276">
    <property type="term" value="P:chromosome organization"/>
    <property type="evidence" value="ECO:0007669"/>
    <property type="project" value="InterPro"/>
</dbReference>
<sequence length="1099" mass="128411">MLSFSEGINFFTGHSGSGKSTVIDALQIVLYANTDGRGFFNKAAADDSDRSLIEYLRGMISVGDNNEVKYIRNKNFSTTIVLELEQTVTREKECVGVVFDVETATNEISRLFFWHKGGIPEHHYRKEGRAMATSEVREYIQTNFAREEFYFGTSNERFRRQLYDIYLGGLDADKFPRLFKRAIPFKMNIKLEDFVREYICMEQDIQIEDMQESVLQYGRMRKKIEDTLKEITSLKEIRDGYGHFTEAGKDVEICQYRLEKLMMLQLKEQIKDLREKMEKAEGDKQQQEESRKKLSDELSVLAAEYDDLVKQIANSGFENLKTELTGVNELLEQLTRNKAAWQQTCAQLEQWKDLDVTPNQTIWDIESFCKGNISLGELRRLRHSLKTIREEVENDRQEASSELRRIKKREKEITTELAELKKGNKAYPRELEDARYEFQTRLSTRFGKAVKVHILADLLDMKSETWHKAVEGYLGSNKLSMVVEPAYAKAAMEVYREMDGNKFFRASVLDTERVQKEKPVVAVQALAEEVIAKEPYVRAFVDLLLGRVIKCHTIDELRQQRTGVTPDCLLYKNFQLKRLNPADYTKRSYIGESSMKQRIKDLNQELKQLEARKQPFADMVSKSEEILGLETLGRSEEEYIEQQKALAVMKEKTEQKKHLETKMLKMKEESIDALEERQRENKELQAKKQELLSEVTKAVWNRERQIEDWQRLHLSTNSELTERERSFQFNEELEQAFEDYMKDRSASNYENLKNGTIRKIRQAEEKKEEVYRELVELRSAYLREYPNRTFSPAIEYNEPYEKLLSTLECDHLSDYQERAREQARSAAEHFKDDFISKIRYAILEAYQRRDELNRIISRLDFGKDKYQFRITKNKGPDGIYYPMFMDESLKIDPSTLDASMDHQMNLFSMEHESRYGEVMSDLIDIFIPPENASPEELDEAKRNMEKYADYRTYLSFDMEQIVEGEEKLTIGLSRMIKKNSGGEGQNPLYVALLASFAQAYRINLSPKIRRSPTIRLVVLDEAFSKMDAEKVASCIELIRGLGFQAIISATNDKIQNYLENVDKTFVYANPNKKSISIQEFEKREFDSLLEEAENEEGTA</sequence>
<proteinExistence type="predicted"/>
<protein>
    <submittedName>
        <fullName evidence="3">Chromosome segregation protein SMC-like</fullName>
    </submittedName>
</protein>
<feature type="coiled-coil region" evidence="1">
    <location>
        <begin position="378"/>
        <end position="423"/>
    </location>
</feature>
<dbReference type="Proteomes" id="UP000298653">
    <property type="component" value="Chromosome"/>
</dbReference>
<name>A0A4P8IF32_9FIRM</name>
<keyword evidence="4" id="KW-1185">Reference proteome</keyword>
<feature type="coiled-coil region" evidence="1">
    <location>
        <begin position="746"/>
        <end position="780"/>
    </location>
</feature>
<keyword evidence="1" id="KW-0175">Coiled coil</keyword>
<dbReference type="Pfam" id="PF06470">
    <property type="entry name" value="SMC_hinge"/>
    <property type="match status" value="1"/>
</dbReference>
<accession>A0A4P8IF32</accession>
<dbReference type="SUPFAM" id="SSF52540">
    <property type="entry name" value="P-loop containing nucleoside triphosphate hydrolases"/>
    <property type="match status" value="1"/>
</dbReference>
<dbReference type="GO" id="GO:0005524">
    <property type="term" value="F:ATP binding"/>
    <property type="evidence" value="ECO:0007669"/>
    <property type="project" value="InterPro"/>
</dbReference>
<dbReference type="KEGG" id="arf:AR1Y2_0999"/>
<dbReference type="AlphaFoldDB" id="A0A4P8IF32"/>
<evidence type="ECO:0000256" key="1">
    <source>
        <dbReference type="SAM" id="Coils"/>
    </source>
</evidence>
<dbReference type="Pfam" id="PF13555">
    <property type="entry name" value="AAA_29"/>
    <property type="match status" value="1"/>
</dbReference>
<feature type="coiled-coil region" evidence="1">
    <location>
        <begin position="256"/>
        <end position="351"/>
    </location>
</feature>
<dbReference type="Gene3D" id="3.40.50.300">
    <property type="entry name" value="P-loop containing nucleotide triphosphate hydrolases"/>
    <property type="match status" value="1"/>
</dbReference>
<feature type="coiled-coil region" evidence="1">
    <location>
        <begin position="592"/>
        <end position="619"/>
    </location>
</feature>
<dbReference type="PANTHER" id="PTHR32182">
    <property type="entry name" value="DNA REPLICATION AND REPAIR PROTEIN RECF"/>
    <property type="match status" value="1"/>
</dbReference>
<dbReference type="GO" id="GO:0000731">
    <property type="term" value="P:DNA synthesis involved in DNA repair"/>
    <property type="evidence" value="ECO:0007669"/>
    <property type="project" value="TreeGrafter"/>
</dbReference>
<organism evidence="3 4">
    <name type="scientific">Anaerostipes rhamnosivorans</name>
    <dbReference type="NCBI Taxonomy" id="1229621"/>
    <lineage>
        <taxon>Bacteria</taxon>
        <taxon>Bacillati</taxon>
        <taxon>Bacillota</taxon>
        <taxon>Clostridia</taxon>
        <taxon>Lachnospirales</taxon>
        <taxon>Lachnospiraceae</taxon>
        <taxon>Anaerostipes</taxon>
    </lineage>
</organism>
<feature type="domain" description="SMC hinge" evidence="2">
    <location>
        <begin position="454"/>
        <end position="556"/>
    </location>
</feature>
<dbReference type="InterPro" id="IPR027417">
    <property type="entry name" value="P-loop_NTPase"/>
</dbReference>
<evidence type="ECO:0000259" key="2">
    <source>
        <dbReference type="Pfam" id="PF06470"/>
    </source>
</evidence>
<dbReference type="Pfam" id="PF13558">
    <property type="entry name" value="SbcC_Walker_B"/>
    <property type="match status" value="1"/>
</dbReference>